<dbReference type="Ensembl" id="ENSHCOT00000001965.1">
    <property type="protein sequence ID" value="ENSHCOP00000007454.1"/>
    <property type="gene ID" value="ENSHCOG00000009482.1"/>
</dbReference>
<dbReference type="InterPro" id="IPR001507">
    <property type="entry name" value="ZP_dom"/>
</dbReference>
<keyword evidence="5" id="KW-1133">Transmembrane helix</keyword>
<keyword evidence="11" id="KW-1185">Reference proteome</keyword>
<feature type="domain" description="EGF-like" evidence="7">
    <location>
        <begin position="633"/>
        <end position="672"/>
    </location>
</feature>
<keyword evidence="2 6" id="KW-0732">Signal</keyword>
<dbReference type="Proteomes" id="UP000264820">
    <property type="component" value="Unplaced"/>
</dbReference>
<evidence type="ECO:0000256" key="2">
    <source>
        <dbReference type="ARBA" id="ARBA00022729"/>
    </source>
</evidence>
<dbReference type="RefSeq" id="XP_019747343.1">
    <property type="nucleotide sequence ID" value="XM_019891784.1"/>
</dbReference>
<evidence type="ECO:0000256" key="5">
    <source>
        <dbReference type="SAM" id="Phobius"/>
    </source>
</evidence>
<dbReference type="InterPro" id="IPR013783">
    <property type="entry name" value="Ig-like_fold"/>
</dbReference>
<dbReference type="SUPFAM" id="SSF49265">
    <property type="entry name" value="Fibronectin type III"/>
    <property type="match status" value="1"/>
</dbReference>
<dbReference type="PROSITE" id="PS50853">
    <property type="entry name" value="FN3"/>
    <property type="match status" value="1"/>
</dbReference>
<dbReference type="Pfam" id="PF00100">
    <property type="entry name" value="Zona_pellucida"/>
    <property type="match status" value="1"/>
</dbReference>
<dbReference type="InterPro" id="IPR049883">
    <property type="entry name" value="NOTCH1_EGF-like"/>
</dbReference>
<name>A0A3Q3DAW2_HIPCM</name>
<dbReference type="InterPro" id="IPR055355">
    <property type="entry name" value="ZP-C"/>
</dbReference>
<feature type="transmembrane region" description="Helical" evidence="5">
    <location>
        <begin position="987"/>
        <end position="1013"/>
    </location>
</feature>
<feature type="signal peptide" evidence="6">
    <location>
        <begin position="1"/>
        <end position="23"/>
    </location>
</feature>
<dbReference type="Pfam" id="PF07645">
    <property type="entry name" value="EGF_CA"/>
    <property type="match status" value="1"/>
</dbReference>
<evidence type="ECO:0000313" key="10">
    <source>
        <dbReference type="Ensembl" id="ENSHCOP00000007454.1"/>
    </source>
</evidence>
<comment type="caution">
    <text evidence="4">Lacks conserved residue(s) required for the propagation of feature annotation.</text>
</comment>
<evidence type="ECO:0000256" key="6">
    <source>
        <dbReference type="SAM" id="SignalP"/>
    </source>
</evidence>
<keyword evidence="5" id="KW-0812">Transmembrane</keyword>
<protein>
    <submittedName>
        <fullName evidence="10">Uromodulin-like 1</fullName>
    </submittedName>
</protein>
<dbReference type="GeneID" id="109528804"/>
<dbReference type="PROSITE" id="PS51034">
    <property type="entry name" value="ZP_2"/>
    <property type="match status" value="1"/>
</dbReference>
<keyword evidence="3" id="KW-1015">Disulfide bond</keyword>
<proteinExistence type="predicted"/>
<evidence type="ECO:0000259" key="8">
    <source>
        <dbReference type="PROSITE" id="PS50853"/>
    </source>
</evidence>
<feature type="domain" description="ZP" evidence="9">
    <location>
        <begin position="691"/>
        <end position="945"/>
    </location>
</feature>
<organism evidence="10 11">
    <name type="scientific">Hippocampus comes</name>
    <name type="common">Tiger tail seahorse</name>
    <dbReference type="NCBI Taxonomy" id="109280"/>
    <lineage>
        <taxon>Eukaryota</taxon>
        <taxon>Metazoa</taxon>
        <taxon>Chordata</taxon>
        <taxon>Craniata</taxon>
        <taxon>Vertebrata</taxon>
        <taxon>Euteleostomi</taxon>
        <taxon>Actinopterygii</taxon>
        <taxon>Neopterygii</taxon>
        <taxon>Teleostei</taxon>
        <taxon>Neoteleostei</taxon>
        <taxon>Acanthomorphata</taxon>
        <taxon>Syngnathiaria</taxon>
        <taxon>Syngnathiformes</taxon>
        <taxon>Syngnathoidei</taxon>
        <taxon>Syngnathidae</taxon>
        <taxon>Hippocampus</taxon>
    </lineage>
</organism>
<dbReference type="Gene3D" id="2.60.40.3210">
    <property type="entry name" value="Zona pellucida, ZP-N domain"/>
    <property type="match status" value="1"/>
</dbReference>
<dbReference type="CDD" id="cd00054">
    <property type="entry name" value="EGF_CA"/>
    <property type="match status" value="1"/>
</dbReference>
<dbReference type="Gene3D" id="2.60.40.10">
    <property type="entry name" value="Immunoglobulins"/>
    <property type="match status" value="2"/>
</dbReference>
<dbReference type="OrthoDB" id="9987373at2759"/>
<dbReference type="GeneTree" id="ENSGT00940000163632"/>
<dbReference type="Gene3D" id="2.60.40.4100">
    <property type="entry name" value="Zona pellucida, ZP-C domain"/>
    <property type="match status" value="1"/>
</dbReference>
<evidence type="ECO:0000256" key="3">
    <source>
        <dbReference type="ARBA" id="ARBA00023157"/>
    </source>
</evidence>
<evidence type="ECO:0000259" key="9">
    <source>
        <dbReference type="PROSITE" id="PS51034"/>
    </source>
</evidence>
<dbReference type="InterPro" id="IPR042235">
    <property type="entry name" value="ZP-C_dom"/>
</dbReference>
<dbReference type="SMART" id="SM00179">
    <property type="entry name" value="EGF_CA"/>
    <property type="match status" value="1"/>
</dbReference>
<reference evidence="10" key="1">
    <citation type="submission" date="2025-08" db="UniProtKB">
        <authorList>
            <consortium name="Ensembl"/>
        </authorList>
    </citation>
    <scope>IDENTIFICATION</scope>
</reference>
<dbReference type="PROSITE" id="PS50026">
    <property type="entry name" value="EGF_3"/>
    <property type="match status" value="1"/>
</dbReference>
<dbReference type="OMA" id="WNDEDEC"/>
<dbReference type="InterPro" id="IPR036116">
    <property type="entry name" value="FN3_sf"/>
</dbReference>
<sequence>MNSFEFPVVLFILFAQAISLGRTGDVSFSICWMDLSNPLESYGNLWLNGTALKNLWTNGEMVSLTVPPSVENNVTLEYGSTLHSWTLTVSPGTKQIKVSGRQKPKKHPISATQSILDLLDPTEAFPCENGTLFFFQAENFFLAFGHSSRYPVKVEARSSTTLLLSWTVGRPAPVGTTHNVTLYRADRGIYNMLSRNTIADNRYRIPSLNSCTLYVICVDPEANFLVTCLSTLTDPDIPRDFRIRSWNSSSLSLSWDFPENLLFSHFLLTAFHLNGTDHVMEEVPVWLAGDDFVFTLSGLQPCSKVKFGLQTVCQAGIETHYSEMIRNGGNTAHSSIKALRQTSFGSDNYTLSWEVSDASSVSRFGVYHEDTLQGTTLATNYVVDGLLPCRLYRARVDALCGDGVLMSTATLPVHTGPRGVLELRYRTNDSVALWIPGTPSSALSFSYELSLENGSALQMDTLTESELRLPGLAAGKTYVLELWEQCDGRWESERTALCFTVDNSTYGFLVRGVGLDSINEDRAEEIYVLRMVVPGSPPDDLEDEMAEATTTLVESIQKLLLDLLSDVRPPIRVEVVGMEPAFEVNKTQVHVMLFDASHQDDNMPLPVQFHADYIESLDNADVSVRDGLVYWHGPDLCASSNRALCPQNSQCVNTLGSFHCACNLGYYDVSAVLQAPVPSYPLCNEKGIFSQCLEKVMTGGVAKPYLTAYIGGKVEVVLNNATCEVEETETLFHFRTPRHGSECGTKRRVNKTHIEFQNTLAVSLTKEEAISRRDLKVIWKCVYPLHYIRNAHVSIDLKWFNAYSLVEFNTSLQLGLTMDLFSDKSFRSSYREFASMDPEDTLYFEVALDGNASFASNVLLHVETCWATETSDPQNEVQGIFLEDGCPIDHTFRWLSVNGVAQKSRFAMQMFHMPEEMPLYFHCLAGICGIEENCTKDCTGHHRVKRAATRMMSTKPNSKRAAVVSAGPLIVSREALRTKGSSWKENLTMLSIVAGLVGILGLAVVSVSATKAIMAFHKRRQQK</sequence>
<dbReference type="PANTHER" id="PTHR14002">
    <property type="entry name" value="ENDOGLIN/TGF-BETA RECEPTOR TYPE III"/>
    <property type="match status" value="1"/>
</dbReference>
<feature type="chain" id="PRO_5018610351" evidence="6">
    <location>
        <begin position="24"/>
        <end position="1023"/>
    </location>
</feature>
<dbReference type="SUPFAM" id="SSF57196">
    <property type="entry name" value="EGF/Laminin"/>
    <property type="match status" value="1"/>
</dbReference>
<evidence type="ECO:0000256" key="1">
    <source>
        <dbReference type="ARBA" id="ARBA00022536"/>
    </source>
</evidence>
<evidence type="ECO:0000313" key="11">
    <source>
        <dbReference type="Proteomes" id="UP000264820"/>
    </source>
</evidence>
<dbReference type="InterPro" id="IPR003961">
    <property type="entry name" value="FN3_dom"/>
</dbReference>
<keyword evidence="5" id="KW-0472">Membrane</keyword>
<feature type="domain" description="Fibronectin type-III" evidence="8">
    <location>
        <begin position="237"/>
        <end position="334"/>
    </location>
</feature>
<dbReference type="Gene3D" id="2.10.25.10">
    <property type="entry name" value="Laminin"/>
    <property type="match status" value="1"/>
</dbReference>
<dbReference type="KEGG" id="hcq:109528804"/>
<evidence type="ECO:0000256" key="4">
    <source>
        <dbReference type="PROSITE-ProRule" id="PRU00076"/>
    </source>
</evidence>
<dbReference type="CDD" id="cd00063">
    <property type="entry name" value="FN3"/>
    <property type="match status" value="1"/>
</dbReference>
<evidence type="ECO:0000259" key="7">
    <source>
        <dbReference type="PROSITE" id="PS50026"/>
    </source>
</evidence>
<keyword evidence="1 4" id="KW-0245">EGF-like domain</keyword>
<dbReference type="SMART" id="SM00241">
    <property type="entry name" value="ZP"/>
    <property type="match status" value="1"/>
</dbReference>
<dbReference type="SMART" id="SM00060">
    <property type="entry name" value="FN3"/>
    <property type="match status" value="3"/>
</dbReference>
<dbReference type="InterPro" id="IPR000152">
    <property type="entry name" value="EGF-type_Asp/Asn_hydroxyl_site"/>
</dbReference>
<accession>A0A3Q3DAW2</accession>
<dbReference type="PROSITE" id="PS00010">
    <property type="entry name" value="ASX_HYDROXYL"/>
    <property type="match status" value="1"/>
</dbReference>
<dbReference type="AlphaFoldDB" id="A0A3Q3DAW2"/>
<dbReference type="InterPro" id="IPR000742">
    <property type="entry name" value="EGF"/>
</dbReference>
<reference evidence="10" key="2">
    <citation type="submission" date="2025-09" db="UniProtKB">
        <authorList>
            <consortium name="Ensembl"/>
        </authorList>
    </citation>
    <scope>IDENTIFICATION</scope>
</reference>
<dbReference type="GO" id="GO:0005509">
    <property type="term" value="F:calcium ion binding"/>
    <property type="evidence" value="ECO:0007669"/>
    <property type="project" value="InterPro"/>
</dbReference>
<dbReference type="PANTHER" id="PTHR14002:SF60">
    <property type="entry name" value="ZP DOMAIN-CONTAINING PROTEIN"/>
    <property type="match status" value="1"/>
</dbReference>
<dbReference type="STRING" id="109280.ENSHCOP00000007454"/>
<dbReference type="InterPro" id="IPR001881">
    <property type="entry name" value="EGF-like_Ca-bd_dom"/>
</dbReference>